<evidence type="ECO:0000313" key="1">
    <source>
        <dbReference type="EMBL" id="KXI11474.1"/>
    </source>
</evidence>
<proteinExistence type="predicted"/>
<dbReference type="EMBL" id="LSQZ01000071">
    <property type="protein sequence ID" value="KXI11474.1"/>
    <property type="molecule type" value="Genomic_DNA"/>
</dbReference>
<gene>
    <name evidence="1" type="ORF">HMPREF3195_01379</name>
</gene>
<accession>A0A135YQ21</accession>
<reference evidence="1 2" key="1">
    <citation type="submission" date="2016-02" db="EMBL/GenBank/DDBJ databases">
        <authorList>
            <person name="Wen L."/>
            <person name="He K."/>
            <person name="Yang H."/>
        </authorList>
    </citation>
    <scope>NUCLEOTIDE SEQUENCE [LARGE SCALE GENOMIC DNA]</scope>
    <source>
        <strain evidence="1 2">MJR8628A</strain>
    </source>
</reference>
<sequence>MKIDAGLVKKNEGTLKIKLKRIGQVMEFNCVEVDPERATQLDEDALNMSMNGSIEVSTFDTKIKMILLGCKDLRDEGLQAHFGCQTPKDLIKKLMTKEEIGKLADFISELGGLAENTEDEIEEIKN</sequence>
<dbReference type="Pfam" id="PF08890">
    <property type="entry name" value="Phage_TAC_5"/>
    <property type="match status" value="1"/>
</dbReference>
<protein>
    <submittedName>
        <fullName evidence="1">Phage XkdN-like protein</fullName>
    </submittedName>
</protein>
<comment type="caution">
    <text evidence="1">The sequence shown here is derived from an EMBL/GenBank/DDBJ whole genome shotgun (WGS) entry which is preliminary data.</text>
</comment>
<evidence type="ECO:0000313" key="2">
    <source>
        <dbReference type="Proteomes" id="UP000070326"/>
    </source>
</evidence>
<dbReference type="Gene3D" id="3.30.2220.30">
    <property type="match status" value="1"/>
</dbReference>
<dbReference type="Proteomes" id="UP000070326">
    <property type="component" value="Unassembled WGS sequence"/>
</dbReference>
<dbReference type="InterPro" id="IPR038559">
    <property type="entry name" value="XkdN-like_sf"/>
</dbReference>
<dbReference type="PATRIC" id="fig|1261.5.peg.1382"/>
<dbReference type="AlphaFoldDB" id="A0A135YQ21"/>
<dbReference type="InterPro" id="IPR014986">
    <property type="entry name" value="XkdN-like"/>
</dbReference>
<organism evidence="1 2">
    <name type="scientific">Peptostreptococcus anaerobius</name>
    <dbReference type="NCBI Taxonomy" id="1261"/>
    <lineage>
        <taxon>Bacteria</taxon>
        <taxon>Bacillati</taxon>
        <taxon>Bacillota</taxon>
        <taxon>Clostridia</taxon>
        <taxon>Peptostreptococcales</taxon>
        <taxon>Peptostreptococcaceae</taxon>
        <taxon>Peptostreptococcus</taxon>
    </lineage>
</organism>
<dbReference type="STRING" id="1261.HMPREF3195_01379"/>
<name>A0A135YQ21_9FIRM</name>